<keyword evidence="1" id="KW-1133">Transmembrane helix</keyword>
<evidence type="ECO:0000313" key="2">
    <source>
        <dbReference type="EMBL" id="TDL38136.1"/>
    </source>
</evidence>
<dbReference type="GeneID" id="64349121"/>
<reference evidence="2 3" key="1">
    <citation type="submission" date="2019-03" db="EMBL/GenBank/DDBJ databases">
        <title>Genome Sequencing and Assembly of Various Microbes Isolated from Partially Reclaimed Soil and Acid Mine Drainage (AMD) Site.</title>
        <authorList>
            <person name="Steinbock B."/>
            <person name="Bechtold R."/>
            <person name="Sevigny J.L."/>
            <person name="Thomas D."/>
            <person name="Cuthill L.R."/>
            <person name="Aveiro Johannsen E.J."/>
            <person name="Thomas K."/>
            <person name="Ghosh A."/>
        </authorList>
    </citation>
    <scope>NUCLEOTIDE SEQUENCE [LARGE SCALE GENOMIC DNA]</scope>
    <source>
        <strain evidence="2 3">S-A3</strain>
    </source>
</reference>
<evidence type="ECO:0000256" key="1">
    <source>
        <dbReference type="SAM" id="Phobius"/>
    </source>
</evidence>
<dbReference type="RefSeq" id="WP_133411567.1">
    <property type="nucleotide sequence ID" value="NZ_SMZT01000011.1"/>
</dbReference>
<evidence type="ECO:0000313" key="3">
    <source>
        <dbReference type="Proteomes" id="UP000295163"/>
    </source>
</evidence>
<proteinExistence type="predicted"/>
<keyword evidence="1" id="KW-0812">Transmembrane</keyword>
<dbReference type="Proteomes" id="UP000295163">
    <property type="component" value="Unassembled WGS sequence"/>
</dbReference>
<sequence>MSIREHTAGAVPGHRPGGPGPGLLHDPLRVLVVLGVAVSTVLHGQMAILGVHGAVWSLVMVGMAVMCLSCVAPLLRPGRSIAARHPAMTMTMGMALAMALGHVLMLPLITGGNGGAHAHHTGGSGRTTLAADPSSGHGTMLLVIAVELVVAATATTWARRHRIGR</sequence>
<feature type="transmembrane region" description="Helical" evidence="1">
    <location>
        <begin position="87"/>
        <end position="109"/>
    </location>
</feature>
<protein>
    <recommendedName>
        <fullName evidence="4">DUF5134 domain-containing protein</fullName>
    </recommendedName>
</protein>
<organism evidence="2 3">
    <name type="scientific">Kocuria rosea</name>
    <name type="common">Deinococcus erythromyxa</name>
    <name type="synonym">Micrococcus rubens</name>
    <dbReference type="NCBI Taxonomy" id="1275"/>
    <lineage>
        <taxon>Bacteria</taxon>
        <taxon>Bacillati</taxon>
        <taxon>Actinomycetota</taxon>
        <taxon>Actinomycetes</taxon>
        <taxon>Micrococcales</taxon>
        <taxon>Micrococcaceae</taxon>
        <taxon>Kocuria</taxon>
    </lineage>
</organism>
<feature type="transmembrane region" description="Helical" evidence="1">
    <location>
        <begin position="54"/>
        <end position="75"/>
    </location>
</feature>
<dbReference type="AlphaFoldDB" id="A0A4R5Y3E7"/>
<evidence type="ECO:0008006" key="4">
    <source>
        <dbReference type="Google" id="ProtNLM"/>
    </source>
</evidence>
<comment type="caution">
    <text evidence="2">The sequence shown here is derived from an EMBL/GenBank/DDBJ whole genome shotgun (WGS) entry which is preliminary data.</text>
</comment>
<gene>
    <name evidence="2" type="ORF">E2R59_17010</name>
</gene>
<dbReference type="EMBL" id="SMZT01000011">
    <property type="protein sequence ID" value="TDL38136.1"/>
    <property type="molecule type" value="Genomic_DNA"/>
</dbReference>
<keyword evidence="1" id="KW-0472">Membrane</keyword>
<name>A0A4R5Y3E7_KOCRO</name>
<feature type="transmembrane region" description="Helical" evidence="1">
    <location>
        <begin position="30"/>
        <end position="48"/>
    </location>
</feature>
<feature type="transmembrane region" description="Helical" evidence="1">
    <location>
        <begin position="139"/>
        <end position="158"/>
    </location>
</feature>
<accession>A0A4R5Y3E7</accession>